<dbReference type="Proteomes" id="UP000000424">
    <property type="component" value="Chromosome"/>
</dbReference>
<organism evidence="3 4">
    <name type="scientific">Chlamydia pneumoniae</name>
    <name type="common">Chlamydophila pneumoniae</name>
    <dbReference type="NCBI Taxonomy" id="83558"/>
    <lineage>
        <taxon>Bacteria</taxon>
        <taxon>Pseudomonadati</taxon>
        <taxon>Chlamydiota</taxon>
        <taxon>Chlamydiia</taxon>
        <taxon>Chlamydiales</taxon>
        <taxon>Chlamydiaceae</taxon>
        <taxon>Chlamydia/Chlamydophila group</taxon>
        <taxon>Chlamydia</taxon>
    </lineage>
</organism>
<evidence type="ECO:0000256" key="2">
    <source>
        <dbReference type="SAM" id="MobiDB-lite"/>
    </source>
</evidence>
<feature type="region of interest" description="Disordered" evidence="2">
    <location>
        <begin position="66"/>
        <end position="94"/>
    </location>
</feature>
<dbReference type="GeneID" id="45050111"/>
<accession>A0ABM5LBY0</accession>
<protein>
    <recommendedName>
        <fullName evidence="5">Lipoprotein</fullName>
    </recommendedName>
</protein>
<evidence type="ECO:0008006" key="5">
    <source>
        <dbReference type="Google" id="ProtNLM"/>
    </source>
</evidence>
<gene>
    <name evidence="3" type="ordered locus">CpB0069</name>
</gene>
<keyword evidence="4" id="KW-1185">Reference proteome</keyword>
<dbReference type="EMBL" id="AE009440">
    <property type="protein sequence ID" value="AAP98002.1"/>
    <property type="molecule type" value="Genomic_DNA"/>
</dbReference>
<evidence type="ECO:0000313" key="3">
    <source>
        <dbReference type="EMBL" id="AAP98002.1"/>
    </source>
</evidence>
<feature type="coiled-coil region" evidence="1">
    <location>
        <begin position="132"/>
        <end position="159"/>
    </location>
</feature>
<name>A0ABM5LBY0_CHLPN</name>
<evidence type="ECO:0000313" key="4">
    <source>
        <dbReference type="Proteomes" id="UP000000424"/>
    </source>
</evidence>
<sequence>MIKKFFIYSLIFSCSFSAPLKGICNEDVSSQSRIEEDPEVLITQLNELIETPIEEGKEIRNELQAISDGQKSSEEIEESCGTSDSEGLSEKTDKESSNEYVLDFFDSMVQRLEGISKMCQSGQVAQIIDCFNREFDIRNRELELKNRELELREKDLEFKKSILDWNKEKVSRELAFQREQDIKQTLMLLKK</sequence>
<keyword evidence="1" id="KW-0175">Coiled coil</keyword>
<dbReference type="RefSeq" id="WP_010882718.1">
    <property type="nucleotide sequence ID" value="NC_005043.1"/>
</dbReference>
<reference evidence="3" key="1">
    <citation type="submission" date="2002-05" db="EMBL/GenBank/DDBJ databases">
        <title>The genome sequence of Chlamydia pneumoniae TW183 and comparison with other Chlamydia strains based on whole genome sequence analysis.</title>
        <authorList>
            <person name="Geng M.M."/>
            <person name="Schuhmacher A."/>
            <person name="Muehldorfer I."/>
            <person name="Bensch K.W."/>
            <person name="Schaefer K.P."/>
            <person name="Schneider S."/>
            <person name="Pohl T."/>
            <person name="Essig A."/>
            <person name="Marre R."/>
            <person name="Melchers K."/>
        </authorList>
    </citation>
    <scope>NUCLEOTIDE SEQUENCE [LARGE SCALE GENOMIC DNA]</scope>
    <source>
        <strain evidence="3">TW-183</strain>
    </source>
</reference>
<evidence type="ECO:0000256" key="1">
    <source>
        <dbReference type="SAM" id="Coils"/>
    </source>
</evidence>
<proteinExistence type="predicted"/>